<dbReference type="SUPFAM" id="SSF52743">
    <property type="entry name" value="Subtilisin-like"/>
    <property type="match status" value="1"/>
</dbReference>
<evidence type="ECO:0000313" key="13">
    <source>
        <dbReference type="Proteomes" id="UP000539473"/>
    </source>
</evidence>
<accession>A0A7W8KES9</accession>
<dbReference type="PRINTS" id="PR00723">
    <property type="entry name" value="SUBTILISIN"/>
</dbReference>
<dbReference type="GO" id="GO:0004252">
    <property type="term" value="F:serine-type endopeptidase activity"/>
    <property type="evidence" value="ECO:0007669"/>
    <property type="project" value="UniProtKB-UniRule"/>
</dbReference>
<dbReference type="InterPro" id="IPR023827">
    <property type="entry name" value="Peptidase_S8_Asp-AS"/>
</dbReference>
<dbReference type="InterPro" id="IPR022398">
    <property type="entry name" value="Peptidase_S8_His-AS"/>
</dbReference>
<proteinExistence type="inferred from homology"/>
<dbReference type="InterPro" id="IPR023828">
    <property type="entry name" value="Peptidase_S8_Ser-AS"/>
</dbReference>
<evidence type="ECO:0000256" key="5">
    <source>
        <dbReference type="PROSITE-ProRule" id="PRU01240"/>
    </source>
</evidence>
<reference evidence="14" key="2">
    <citation type="journal article" date="2019" name="Int. J. Syst. Evol. Microbiol.">
        <title>The Global Catalogue of Microorganisms (GCM) 10K type strain sequencing project: providing services to taxonomists for standard genome sequencing and annotation.</title>
        <authorList>
            <consortium name="The Broad Institute Genomics Platform"/>
            <consortium name="The Broad Institute Genome Sequencing Center for Infectious Disease"/>
            <person name="Wu L."/>
            <person name="Ma J."/>
        </authorList>
    </citation>
    <scope>NUCLEOTIDE SEQUENCE [LARGE SCALE GENOMIC DNA]</scope>
    <source>
        <strain evidence="14">CGMCC 1.18437</strain>
    </source>
</reference>
<comment type="caution">
    <text evidence="12">The sequence shown here is derived from an EMBL/GenBank/DDBJ whole genome shotgun (WGS) entry which is preliminary data.</text>
</comment>
<evidence type="ECO:0000256" key="8">
    <source>
        <dbReference type="SAM" id="SignalP"/>
    </source>
</evidence>
<evidence type="ECO:0000256" key="1">
    <source>
        <dbReference type="ARBA" id="ARBA00011073"/>
    </source>
</evidence>
<evidence type="ECO:0000256" key="4">
    <source>
        <dbReference type="ARBA" id="ARBA00022825"/>
    </source>
</evidence>
<feature type="domain" description="Inhibitor I9" evidence="10">
    <location>
        <begin position="54"/>
        <end position="128"/>
    </location>
</feature>
<reference evidence="11" key="4">
    <citation type="submission" date="2024-05" db="EMBL/GenBank/DDBJ databases">
        <authorList>
            <person name="Sun Q."/>
            <person name="Zhou Y."/>
        </authorList>
    </citation>
    <scope>NUCLEOTIDE SEQUENCE</scope>
    <source>
        <strain evidence="11">CGMCC 1.18437</strain>
    </source>
</reference>
<dbReference type="InterPro" id="IPR000209">
    <property type="entry name" value="Peptidase_S8/S53_dom"/>
</dbReference>
<feature type="active site" description="Charge relay system" evidence="5">
    <location>
        <position position="168"/>
    </location>
</feature>
<dbReference type="Gene3D" id="2.60.120.380">
    <property type="match status" value="1"/>
</dbReference>
<evidence type="ECO:0000256" key="6">
    <source>
        <dbReference type="RuleBase" id="RU003355"/>
    </source>
</evidence>
<dbReference type="EMBL" id="BNAJ01000001">
    <property type="protein sequence ID" value="GHF30953.1"/>
    <property type="molecule type" value="Genomic_DNA"/>
</dbReference>
<keyword evidence="3 5" id="KW-0378">Hydrolase</keyword>
<dbReference type="InterPro" id="IPR015500">
    <property type="entry name" value="Peptidase_S8_subtilisin-rel"/>
</dbReference>
<dbReference type="SUPFAM" id="SSF89260">
    <property type="entry name" value="Collagen-binding domain"/>
    <property type="match status" value="1"/>
</dbReference>
<feature type="compositionally biased region" description="Low complexity" evidence="7">
    <location>
        <begin position="410"/>
        <end position="426"/>
    </location>
</feature>
<feature type="signal peptide" evidence="8">
    <location>
        <begin position="1"/>
        <end position="25"/>
    </location>
</feature>
<dbReference type="PANTHER" id="PTHR43806">
    <property type="entry name" value="PEPTIDASE S8"/>
    <property type="match status" value="1"/>
</dbReference>
<dbReference type="PANTHER" id="PTHR43806:SF11">
    <property type="entry name" value="CEREVISIN-RELATED"/>
    <property type="match status" value="1"/>
</dbReference>
<keyword evidence="8" id="KW-0732">Signal</keyword>
<dbReference type="GO" id="GO:0005615">
    <property type="term" value="C:extracellular space"/>
    <property type="evidence" value="ECO:0007669"/>
    <property type="project" value="TreeGrafter"/>
</dbReference>
<feature type="domain" description="Peptidase S8/S53" evidence="9">
    <location>
        <begin position="166"/>
        <end position="392"/>
    </location>
</feature>
<keyword evidence="4 5" id="KW-0720">Serine protease</keyword>
<dbReference type="PROSITE" id="PS00136">
    <property type="entry name" value="SUBTILASE_ASP"/>
    <property type="match status" value="1"/>
</dbReference>
<dbReference type="PROSITE" id="PS51257">
    <property type="entry name" value="PROKAR_LIPOPROTEIN"/>
    <property type="match status" value="1"/>
</dbReference>
<evidence type="ECO:0000313" key="11">
    <source>
        <dbReference type="EMBL" id="GHF30953.1"/>
    </source>
</evidence>
<dbReference type="InterPro" id="IPR034193">
    <property type="entry name" value="PCSK9_ProteinaseK-like"/>
</dbReference>
<dbReference type="InterPro" id="IPR050131">
    <property type="entry name" value="Peptidase_S8_subtilisin-like"/>
</dbReference>
<evidence type="ECO:0000259" key="10">
    <source>
        <dbReference type="Pfam" id="PF05922"/>
    </source>
</evidence>
<gene>
    <name evidence="11" type="ORF">GCM10017781_03880</name>
    <name evidence="12" type="ORF">HNQ07_000653</name>
</gene>
<feature type="active site" description="Charge relay system" evidence="5">
    <location>
        <position position="200"/>
    </location>
</feature>
<name>A0A7W8KES9_9DEIO</name>
<evidence type="ECO:0000313" key="14">
    <source>
        <dbReference type="Proteomes" id="UP000619376"/>
    </source>
</evidence>
<evidence type="ECO:0000256" key="7">
    <source>
        <dbReference type="SAM" id="MobiDB-lite"/>
    </source>
</evidence>
<comment type="similarity">
    <text evidence="1 5 6">Belongs to the peptidase S8 family.</text>
</comment>
<reference evidence="12 13" key="3">
    <citation type="submission" date="2020-08" db="EMBL/GenBank/DDBJ databases">
        <title>Genomic Encyclopedia of Type Strains, Phase IV (KMG-IV): sequencing the most valuable type-strain genomes for metagenomic binning, comparative biology and taxonomic classification.</title>
        <authorList>
            <person name="Goeker M."/>
        </authorList>
    </citation>
    <scope>NUCLEOTIDE SEQUENCE [LARGE SCALE GENOMIC DNA]</scope>
    <source>
        <strain evidence="12 13">DSM 27521</strain>
    </source>
</reference>
<dbReference type="InterPro" id="IPR037045">
    <property type="entry name" value="S8pro/Inhibitor_I9_sf"/>
</dbReference>
<feature type="region of interest" description="Disordered" evidence="7">
    <location>
        <begin position="406"/>
        <end position="426"/>
    </location>
</feature>
<dbReference type="CDD" id="cd04077">
    <property type="entry name" value="Peptidases_S8_PCSK9_ProteinaseK_like"/>
    <property type="match status" value="1"/>
</dbReference>
<dbReference type="Proteomes" id="UP000619376">
    <property type="component" value="Unassembled WGS sequence"/>
</dbReference>
<evidence type="ECO:0000256" key="3">
    <source>
        <dbReference type="ARBA" id="ARBA00022801"/>
    </source>
</evidence>
<keyword evidence="2 5" id="KW-0645">Protease</keyword>
<dbReference type="Proteomes" id="UP000539473">
    <property type="component" value="Unassembled WGS sequence"/>
</dbReference>
<feature type="active site" description="Charge relay system" evidence="5">
    <location>
        <position position="353"/>
    </location>
</feature>
<dbReference type="RefSeq" id="WP_184109436.1">
    <property type="nucleotide sequence ID" value="NZ_BNAJ01000001.1"/>
</dbReference>
<dbReference type="EMBL" id="JACHFK010000001">
    <property type="protein sequence ID" value="MBB5375209.1"/>
    <property type="molecule type" value="Genomic_DNA"/>
</dbReference>
<dbReference type="Gene3D" id="3.40.50.200">
    <property type="entry name" value="Peptidase S8/S53 domain"/>
    <property type="match status" value="1"/>
</dbReference>
<dbReference type="FunFam" id="3.40.50.200:FF:000014">
    <property type="entry name" value="Proteinase K"/>
    <property type="match status" value="1"/>
</dbReference>
<feature type="chain" id="PRO_5031363138" evidence="8">
    <location>
        <begin position="26"/>
        <end position="512"/>
    </location>
</feature>
<dbReference type="GO" id="GO:0006508">
    <property type="term" value="P:proteolysis"/>
    <property type="evidence" value="ECO:0007669"/>
    <property type="project" value="UniProtKB-KW"/>
</dbReference>
<evidence type="ECO:0000256" key="2">
    <source>
        <dbReference type="ARBA" id="ARBA00022670"/>
    </source>
</evidence>
<dbReference type="Pfam" id="PF05922">
    <property type="entry name" value="Inhibitor_I9"/>
    <property type="match status" value="1"/>
</dbReference>
<evidence type="ECO:0000313" key="12">
    <source>
        <dbReference type="EMBL" id="MBB5375209.1"/>
    </source>
</evidence>
<dbReference type="Gene3D" id="3.30.70.80">
    <property type="entry name" value="Peptidase S8 propeptide/proteinase inhibitor I9"/>
    <property type="match status" value="1"/>
</dbReference>
<keyword evidence="14" id="KW-1185">Reference proteome</keyword>
<evidence type="ECO:0000259" key="9">
    <source>
        <dbReference type="Pfam" id="PF00082"/>
    </source>
</evidence>
<dbReference type="InterPro" id="IPR010259">
    <property type="entry name" value="S8pro/Inhibitor_I9"/>
</dbReference>
<reference evidence="11" key="1">
    <citation type="journal article" date="2014" name="Int. J. Syst. Evol. Microbiol.">
        <title>Complete genome of a new Firmicutes species belonging to the dominant human colonic microbiota ('Ruminococcus bicirculans') reveals two chromosomes and a selective capacity to utilize plant glucans.</title>
        <authorList>
            <consortium name="NISC Comparative Sequencing Program"/>
            <person name="Wegmann U."/>
            <person name="Louis P."/>
            <person name="Goesmann A."/>
            <person name="Henrissat B."/>
            <person name="Duncan S.H."/>
            <person name="Flint H.J."/>
        </authorList>
    </citation>
    <scope>NUCLEOTIDE SEQUENCE</scope>
    <source>
        <strain evidence="11">CGMCC 1.18437</strain>
    </source>
</reference>
<dbReference type="InterPro" id="IPR036852">
    <property type="entry name" value="Peptidase_S8/S53_dom_sf"/>
</dbReference>
<dbReference type="PROSITE" id="PS00138">
    <property type="entry name" value="SUBTILASE_SER"/>
    <property type="match status" value="1"/>
</dbReference>
<organism evidence="12 13">
    <name type="scientific">Deinococcus metalli</name>
    <dbReference type="NCBI Taxonomy" id="1141878"/>
    <lineage>
        <taxon>Bacteria</taxon>
        <taxon>Thermotogati</taxon>
        <taxon>Deinococcota</taxon>
        <taxon>Deinococci</taxon>
        <taxon>Deinococcales</taxon>
        <taxon>Deinococcaceae</taxon>
        <taxon>Deinococcus</taxon>
    </lineage>
</organism>
<protein>
    <submittedName>
        <fullName evidence="12">Subtilisin family serine protease</fullName>
    </submittedName>
</protein>
<sequence length="512" mass="51396">MKDIRIAAGTLIATLLLAACGQSPTADTGAADADRAHTQAPLLGTGNPEAIPGQYIVVMSQGAGSTLSAQSSSSLIQSLGLDPQGVTIGHLYSQTIHGFSAKLSTQNLAILRGNADVKYIEQDAAVHADATQTGATWGIDRIDQRSLPLDSSYTYTTTASTVTAYIIDTGIRTTHSQFAGRAVWGTNQTGDGQNTDCNGHGTHVAGTVGGSTYGVAKSVKLVAVKVLDCSGSGTNSGVIAGINWAAANRSGPAVANMSLGGGASQAVDDAVTSATNSGLVMAVAAGNDNANACNYSPARAPSAITVGATTRTDSRDTSYSNYGSCVDIFAPGTGITSSWITSDTATNTISGTSMATPHVAGAVALILAANPGYTVSQVTSALKSAGTSGVLASVGTGSPNLLLYTGTGGTTTPPSGTTTYTGSVSSRTSSFKPSSSGFTYAGGTLKGALSGPSGTDFDLYLSKLVNGTWTDVAASEGSTSTENISYSAGSGTYRWEVYAYSGSGSYTLVETK</sequence>
<dbReference type="PROSITE" id="PS00137">
    <property type="entry name" value="SUBTILASE_HIS"/>
    <property type="match status" value="1"/>
</dbReference>
<dbReference type="AlphaFoldDB" id="A0A7W8KES9"/>
<dbReference type="Pfam" id="PF00082">
    <property type="entry name" value="Peptidase_S8"/>
    <property type="match status" value="1"/>
</dbReference>
<dbReference type="SUPFAM" id="SSF54897">
    <property type="entry name" value="Protease propeptides/inhibitors"/>
    <property type="match status" value="1"/>
</dbReference>
<dbReference type="PROSITE" id="PS51892">
    <property type="entry name" value="SUBTILASE"/>
    <property type="match status" value="1"/>
</dbReference>